<dbReference type="InterPro" id="IPR000719">
    <property type="entry name" value="Prot_kinase_dom"/>
</dbReference>
<keyword evidence="6 11" id="KW-0547">Nucleotide-binding</keyword>
<feature type="compositionally biased region" description="Low complexity" evidence="12">
    <location>
        <begin position="89"/>
        <end position="104"/>
    </location>
</feature>
<evidence type="ECO:0000256" key="6">
    <source>
        <dbReference type="ARBA" id="ARBA00022741"/>
    </source>
</evidence>
<evidence type="ECO:0000313" key="15">
    <source>
        <dbReference type="Proteomes" id="UP000011116"/>
    </source>
</evidence>
<dbReference type="FunFam" id="1.10.510.10:FF:000017">
    <property type="entry name" value="Mitogen-activated protein kinase"/>
    <property type="match status" value="1"/>
</dbReference>
<dbReference type="AlphaFoldDB" id="A0A8I6WFA6"/>
<dbReference type="InterPro" id="IPR003527">
    <property type="entry name" value="MAP_kinase_CS"/>
</dbReference>
<dbReference type="PROSITE" id="PS00107">
    <property type="entry name" value="PROTEIN_KINASE_ATP"/>
    <property type="match status" value="1"/>
</dbReference>
<protein>
    <recommendedName>
        <fullName evidence="2">mitogen-activated protein kinase</fullName>
        <ecNumber evidence="2">2.7.11.24</ecNumber>
    </recommendedName>
</protein>
<evidence type="ECO:0000256" key="1">
    <source>
        <dbReference type="ARBA" id="ARBA00008832"/>
    </source>
</evidence>
<comment type="catalytic activity">
    <reaction evidence="9">
        <text>L-threonyl-[protein] + ATP = O-phospho-L-threonyl-[protein] + ADP + H(+)</text>
        <dbReference type="Rhea" id="RHEA:46608"/>
        <dbReference type="Rhea" id="RHEA-COMP:11060"/>
        <dbReference type="Rhea" id="RHEA-COMP:11605"/>
        <dbReference type="ChEBI" id="CHEBI:15378"/>
        <dbReference type="ChEBI" id="CHEBI:30013"/>
        <dbReference type="ChEBI" id="CHEBI:30616"/>
        <dbReference type="ChEBI" id="CHEBI:61977"/>
        <dbReference type="ChEBI" id="CHEBI:456216"/>
        <dbReference type="EC" id="2.7.11.24"/>
    </reaction>
</comment>
<dbReference type="InterPro" id="IPR017441">
    <property type="entry name" value="Protein_kinase_ATP_BS"/>
</dbReference>
<gene>
    <name evidence="14" type="primary">LOC123451930</name>
</gene>
<dbReference type="SUPFAM" id="SSF56112">
    <property type="entry name" value="Protein kinase-like (PK-like)"/>
    <property type="match status" value="1"/>
</dbReference>
<dbReference type="PANTHER" id="PTHR24055">
    <property type="entry name" value="MITOGEN-ACTIVATED PROTEIN KINASE"/>
    <property type="match status" value="1"/>
</dbReference>
<evidence type="ECO:0000256" key="7">
    <source>
        <dbReference type="ARBA" id="ARBA00022777"/>
    </source>
</evidence>
<dbReference type="GO" id="GO:0005524">
    <property type="term" value="F:ATP binding"/>
    <property type="evidence" value="ECO:0007669"/>
    <property type="project" value="UniProtKB-UniRule"/>
</dbReference>
<comment type="similarity">
    <text evidence="1">Belongs to the protein kinase superfamily. CMGC Ser/Thr protein kinase family. MAP kinase subfamily.</text>
</comment>
<dbReference type="EnsemblPlants" id="HORVU.MOREX.r3.1HG0092210.2">
    <property type="protein sequence ID" value="HORVU.MOREX.r3.1HG0092210.2"/>
    <property type="gene ID" value="HORVU.MOREX.r3.1HG0092210"/>
</dbReference>
<dbReference type="Proteomes" id="UP000011116">
    <property type="component" value="Chromosome 1H"/>
</dbReference>
<dbReference type="GO" id="GO:0005737">
    <property type="term" value="C:cytoplasm"/>
    <property type="evidence" value="ECO:0000318"/>
    <property type="project" value="GO_Central"/>
</dbReference>
<accession>A0A8I6WFA6</accession>
<keyword evidence="7" id="KW-0418">Kinase</keyword>
<proteinExistence type="inferred from homology"/>
<keyword evidence="4" id="KW-0597">Phosphoprotein</keyword>
<reference evidence="15" key="1">
    <citation type="journal article" date="2012" name="Nature">
        <title>A physical, genetic and functional sequence assembly of the barley genome.</title>
        <authorList>
            <consortium name="The International Barley Genome Sequencing Consortium"/>
            <person name="Mayer K.F."/>
            <person name="Waugh R."/>
            <person name="Brown J.W."/>
            <person name="Schulman A."/>
            <person name="Langridge P."/>
            <person name="Platzer M."/>
            <person name="Fincher G.B."/>
            <person name="Muehlbauer G.J."/>
            <person name="Sato K."/>
            <person name="Close T.J."/>
            <person name="Wise R.P."/>
            <person name="Stein N."/>
        </authorList>
    </citation>
    <scope>NUCLEOTIDE SEQUENCE [LARGE SCALE GENOMIC DNA]</scope>
    <source>
        <strain evidence="15">cv. Morex</strain>
    </source>
</reference>
<evidence type="ECO:0000256" key="9">
    <source>
        <dbReference type="ARBA" id="ARBA00047592"/>
    </source>
</evidence>
<evidence type="ECO:0000256" key="2">
    <source>
        <dbReference type="ARBA" id="ARBA00012411"/>
    </source>
</evidence>
<dbReference type="Gene3D" id="1.10.510.10">
    <property type="entry name" value="Transferase(Phosphotransferase) domain 1"/>
    <property type="match status" value="1"/>
</dbReference>
<dbReference type="SMART" id="SM00220">
    <property type="entry name" value="S_TKc"/>
    <property type="match status" value="1"/>
</dbReference>
<evidence type="ECO:0000256" key="12">
    <source>
        <dbReference type="SAM" id="MobiDB-lite"/>
    </source>
</evidence>
<keyword evidence="8 11" id="KW-0067">ATP-binding</keyword>
<evidence type="ECO:0000256" key="5">
    <source>
        <dbReference type="ARBA" id="ARBA00022679"/>
    </source>
</evidence>
<sequence>MSGGKKQRCGSDGAEESNEQQHRQPQPMACGPDETERGISLPIKTNNNNGKSAAKQTREGNLPPSSPPLPSGIHPLSGAPPDRARRGGRAPTLPLSSPAAACARSPRRVRLAVRESGGPAPRAGGQGSVRSPEPSWRADRPVRQPVMQRSKSSAEVDFFTEYGDANRYKIQEVIGKGSYGVVCSALDLQTRQKVAIKKIHNIFEHTSDAARILREIKLLRLLRHPDVVEIKHIMLPPSRKDFKDIYVVFELMESDLHQVIKANDDLTKEHYQFFLYQLLRALKYIHTASVYHRDLKPKNILANSNCKLKICDFGLARVAFNDTPTTVFWTDYVATRWYRAPELCGSFFTKYTPAIDIWSIGCIFAEVLTGKPLFPGKNVVHQLDLMTDLLGTPSMDTISRVRNEKARRYLTSMRKKDPVPFSQKFPNADPLGVKLLEKLLAFDPKDRPTAEEALTDPYFRGLSKPEREPSCQPIRKMEFDFEHSRVSKDDIRELIFQEILEYHPQLLKSYIDGTERTTFLYPSAVDHFKKQFSHLEESDGSGPVVPADRKHASLPRSTIVHSTPIPAKDTRPLFGKPCSKTSSETGRYAGNGHGASQASHAAQAVVSRRAAGSALPYEGGSGKHPYDVASRPAMSTGCPPQQQIPQMYGQYQHQAPAGAGAGAGAGIPQAMGGYACGGYAKGTAPAPAMRAPTYRHVPAGQKNGRLDRLAVETTDIYTRSLNGIVAAAAASAGTASAHRKVGTVPFGMPTTY</sequence>
<dbReference type="EC" id="2.7.11.24" evidence="2"/>
<evidence type="ECO:0000256" key="3">
    <source>
        <dbReference type="ARBA" id="ARBA00022527"/>
    </source>
</evidence>
<evidence type="ECO:0000256" key="11">
    <source>
        <dbReference type="PROSITE-ProRule" id="PRU10141"/>
    </source>
</evidence>
<dbReference type="CDD" id="cd07859">
    <property type="entry name" value="STKc_TDY_MAPK"/>
    <property type="match status" value="1"/>
</dbReference>
<keyword evidence="15" id="KW-1185">Reference proteome</keyword>
<dbReference type="PROSITE" id="PS01351">
    <property type="entry name" value="MAPK"/>
    <property type="match status" value="1"/>
</dbReference>
<dbReference type="Pfam" id="PF00069">
    <property type="entry name" value="Pkinase"/>
    <property type="match status" value="1"/>
</dbReference>
<dbReference type="Gramene" id="HORVU.MOREX.r3.1HG0092210.2">
    <property type="protein sequence ID" value="HORVU.MOREX.r3.1HG0092210.2"/>
    <property type="gene ID" value="HORVU.MOREX.r3.1HG0092210"/>
</dbReference>
<evidence type="ECO:0000313" key="14">
    <source>
        <dbReference type="EnsemblPlants" id="HORVU.MOREX.r3.1HG0092210.2"/>
    </source>
</evidence>
<feature type="binding site" evidence="11">
    <location>
        <position position="198"/>
    </location>
    <ligand>
        <name>ATP</name>
        <dbReference type="ChEBI" id="CHEBI:30616"/>
    </ligand>
</feature>
<feature type="compositionally biased region" description="Polar residues" evidence="12">
    <location>
        <begin position="43"/>
        <end position="55"/>
    </location>
</feature>
<keyword evidence="3" id="KW-0723">Serine/threonine-protein kinase</keyword>
<dbReference type="GO" id="GO:0005634">
    <property type="term" value="C:nucleus"/>
    <property type="evidence" value="ECO:0000318"/>
    <property type="project" value="GO_Central"/>
</dbReference>
<dbReference type="GO" id="GO:0004707">
    <property type="term" value="F:MAP kinase activity"/>
    <property type="evidence" value="ECO:0007669"/>
    <property type="project" value="UniProtKB-EC"/>
</dbReference>
<dbReference type="InterPro" id="IPR011009">
    <property type="entry name" value="Kinase-like_dom_sf"/>
</dbReference>
<dbReference type="SMR" id="A0A8I6WFA6"/>
<organism evidence="14 15">
    <name type="scientific">Hordeum vulgare subsp. vulgare</name>
    <name type="common">Domesticated barley</name>
    <dbReference type="NCBI Taxonomy" id="112509"/>
    <lineage>
        <taxon>Eukaryota</taxon>
        <taxon>Viridiplantae</taxon>
        <taxon>Streptophyta</taxon>
        <taxon>Embryophyta</taxon>
        <taxon>Tracheophyta</taxon>
        <taxon>Spermatophyta</taxon>
        <taxon>Magnoliopsida</taxon>
        <taxon>Liliopsida</taxon>
        <taxon>Poales</taxon>
        <taxon>Poaceae</taxon>
        <taxon>BOP clade</taxon>
        <taxon>Pooideae</taxon>
        <taxon>Triticodae</taxon>
        <taxon>Triticeae</taxon>
        <taxon>Hordeinae</taxon>
        <taxon>Hordeum</taxon>
    </lineage>
</organism>
<feature type="domain" description="Protein kinase" evidence="13">
    <location>
        <begin position="168"/>
        <end position="459"/>
    </location>
</feature>
<dbReference type="GO" id="GO:0035556">
    <property type="term" value="P:intracellular signal transduction"/>
    <property type="evidence" value="ECO:0000318"/>
    <property type="project" value="GO_Central"/>
</dbReference>
<dbReference type="FunFam" id="3.30.200.20:FF:000046">
    <property type="entry name" value="Mitogen-activated protein kinase"/>
    <property type="match status" value="1"/>
</dbReference>
<name>A0A8I6WFA6_HORVV</name>
<evidence type="ECO:0000256" key="8">
    <source>
        <dbReference type="ARBA" id="ARBA00022840"/>
    </source>
</evidence>
<dbReference type="InterPro" id="IPR050117">
    <property type="entry name" value="MAPK"/>
</dbReference>
<evidence type="ECO:0000259" key="13">
    <source>
        <dbReference type="PROSITE" id="PS50011"/>
    </source>
</evidence>
<dbReference type="Gene3D" id="3.30.200.20">
    <property type="entry name" value="Phosphorylase Kinase, domain 1"/>
    <property type="match status" value="1"/>
</dbReference>
<dbReference type="PROSITE" id="PS50011">
    <property type="entry name" value="PROTEIN_KINASE_DOM"/>
    <property type="match status" value="1"/>
</dbReference>
<evidence type="ECO:0000256" key="10">
    <source>
        <dbReference type="ARBA" id="ARBA00048312"/>
    </source>
</evidence>
<evidence type="ECO:0000256" key="4">
    <source>
        <dbReference type="ARBA" id="ARBA00022553"/>
    </source>
</evidence>
<feature type="compositionally biased region" description="Low complexity" evidence="12">
    <location>
        <begin position="71"/>
        <end position="81"/>
    </location>
</feature>
<reference evidence="14" key="2">
    <citation type="submission" date="2020-10" db="EMBL/GenBank/DDBJ databases">
        <authorList>
            <person name="Scholz U."/>
            <person name="Mascher M."/>
            <person name="Fiebig A."/>
        </authorList>
    </citation>
    <scope>NUCLEOTIDE SEQUENCE [LARGE SCALE GENOMIC DNA]</scope>
    <source>
        <strain evidence="14">cv. Morex</strain>
    </source>
</reference>
<feature type="region of interest" description="Disordered" evidence="12">
    <location>
        <begin position="1"/>
        <end position="149"/>
    </location>
</feature>
<comment type="catalytic activity">
    <reaction evidence="10">
        <text>L-seryl-[protein] + ATP = O-phospho-L-seryl-[protein] + ADP + H(+)</text>
        <dbReference type="Rhea" id="RHEA:17989"/>
        <dbReference type="Rhea" id="RHEA-COMP:9863"/>
        <dbReference type="Rhea" id="RHEA-COMP:11604"/>
        <dbReference type="ChEBI" id="CHEBI:15378"/>
        <dbReference type="ChEBI" id="CHEBI:29999"/>
        <dbReference type="ChEBI" id="CHEBI:30616"/>
        <dbReference type="ChEBI" id="CHEBI:83421"/>
        <dbReference type="ChEBI" id="CHEBI:456216"/>
        <dbReference type="EC" id="2.7.11.24"/>
    </reaction>
</comment>
<keyword evidence="5" id="KW-0808">Transferase</keyword>
<dbReference type="GO" id="GO:0004674">
    <property type="term" value="F:protein serine/threonine kinase activity"/>
    <property type="evidence" value="ECO:0000318"/>
    <property type="project" value="GO_Central"/>
</dbReference>
<reference evidence="14" key="3">
    <citation type="submission" date="2022-01" db="UniProtKB">
        <authorList>
            <consortium name="EnsemblPlants"/>
        </authorList>
    </citation>
    <scope>IDENTIFICATION</scope>
    <source>
        <strain evidence="14">subsp. vulgare</strain>
    </source>
</reference>